<evidence type="ECO:0000313" key="3">
    <source>
        <dbReference type="Proteomes" id="UP001501771"/>
    </source>
</evidence>
<gene>
    <name evidence="2" type="ORF">GCM10009844_39660</name>
</gene>
<keyword evidence="1" id="KW-0472">Membrane</keyword>
<name>A0ABN3A599_9ACTN</name>
<keyword evidence="3" id="KW-1185">Reference proteome</keyword>
<evidence type="ECO:0008006" key="4">
    <source>
        <dbReference type="Google" id="ProtNLM"/>
    </source>
</evidence>
<dbReference type="Proteomes" id="UP001501771">
    <property type="component" value="Unassembled WGS sequence"/>
</dbReference>
<dbReference type="EMBL" id="BAAAQR010000015">
    <property type="protein sequence ID" value="GAA2154200.1"/>
    <property type="molecule type" value="Genomic_DNA"/>
</dbReference>
<feature type="transmembrane region" description="Helical" evidence="1">
    <location>
        <begin position="35"/>
        <end position="57"/>
    </location>
</feature>
<evidence type="ECO:0000313" key="2">
    <source>
        <dbReference type="EMBL" id="GAA2154200.1"/>
    </source>
</evidence>
<protein>
    <recommendedName>
        <fullName evidence="4">DUF202 domain-containing protein</fullName>
    </recommendedName>
</protein>
<comment type="caution">
    <text evidence="2">The sequence shown here is derived from an EMBL/GenBank/DDBJ whole genome shotgun (WGS) entry which is preliminary data.</text>
</comment>
<accession>A0ABN3A599</accession>
<reference evidence="2 3" key="1">
    <citation type="journal article" date="2019" name="Int. J. Syst. Evol. Microbiol.">
        <title>The Global Catalogue of Microorganisms (GCM) 10K type strain sequencing project: providing services to taxonomists for standard genome sequencing and annotation.</title>
        <authorList>
            <consortium name="The Broad Institute Genomics Platform"/>
            <consortium name="The Broad Institute Genome Sequencing Center for Infectious Disease"/>
            <person name="Wu L."/>
            <person name="Ma J."/>
        </authorList>
    </citation>
    <scope>NUCLEOTIDE SEQUENCE [LARGE SCALE GENOMIC DNA]</scope>
    <source>
        <strain evidence="2 3">JCM 16022</strain>
    </source>
</reference>
<sequence>MGLCLVLAGVRLFVVGRRAASRVPDRDRALDGALLTVLGLVLSGFGIVVLAVTAMLVRAMA</sequence>
<keyword evidence="1" id="KW-1133">Transmembrane helix</keyword>
<keyword evidence="1" id="KW-0812">Transmembrane</keyword>
<proteinExistence type="predicted"/>
<evidence type="ECO:0000256" key="1">
    <source>
        <dbReference type="SAM" id="Phobius"/>
    </source>
</evidence>
<organism evidence="2 3">
    <name type="scientific">Nocardioides koreensis</name>
    <dbReference type="NCBI Taxonomy" id="433651"/>
    <lineage>
        <taxon>Bacteria</taxon>
        <taxon>Bacillati</taxon>
        <taxon>Actinomycetota</taxon>
        <taxon>Actinomycetes</taxon>
        <taxon>Propionibacteriales</taxon>
        <taxon>Nocardioidaceae</taxon>
        <taxon>Nocardioides</taxon>
    </lineage>
</organism>